<dbReference type="InterPro" id="IPR005467">
    <property type="entry name" value="His_kinase_dom"/>
</dbReference>
<evidence type="ECO:0000256" key="8">
    <source>
        <dbReference type="ARBA" id="ARBA00022840"/>
    </source>
</evidence>
<dbReference type="SUPFAM" id="SSF47384">
    <property type="entry name" value="Homodimeric domain of signal transducing histidine kinase"/>
    <property type="match status" value="1"/>
</dbReference>
<dbReference type="CDD" id="cd17546">
    <property type="entry name" value="REC_hyHK_CKI1_RcsC-like"/>
    <property type="match status" value="1"/>
</dbReference>
<gene>
    <name evidence="18" type="ORF">HNR50_003407</name>
</gene>
<keyword evidence="6" id="KW-0547">Nucleotide-binding</keyword>
<dbReference type="GO" id="GO:0006355">
    <property type="term" value="P:regulation of DNA-templated transcription"/>
    <property type="evidence" value="ECO:0007669"/>
    <property type="project" value="InterPro"/>
</dbReference>
<dbReference type="SMART" id="SM00091">
    <property type="entry name" value="PAS"/>
    <property type="match status" value="1"/>
</dbReference>
<evidence type="ECO:0000256" key="14">
    <source>
        <dbReference type="SAM" id="Phobius"/>
    </source>
</evidence>
<feature type="domain" description="PAS" evidence="17">
    <location>
        <begin position="332"/>
        <end position="388"/>
    </location>
</feature>
<evidence type="ECO:0000259" key="17">
    <source>
        <dbReference type="PROSITE" id="PS50112"/>
    </source>
</evidence>
<evidence type="ECO:0000256" key="7">
    <source>
        <dbReference type="ARBA" id="ARBA00022777"/>
    </source>
</evidence>
<accession>A0A841REU3</accession>
<dbReference type="GO" id="GO:0009927">
    <property type="term" value="F:histidine phosphotransfer kinase activity"/>
    <property type="evidence" value="ECO:0007669"/>
    <property type="project" value="TreeGrafter"/>
</dbReference>
<dbReference type="SUPFAM" id="SSF52172">
    <property type="entry name" value="CheY-like"/>
    <property type="match status" value="1"/>
</dbReference>
<keyword evidence="14" id="KW-0812">Transmembrane</keyword>
<evidence type="ECO:0000256" key="11">
    <source>
        <dbReference type="ARBA" id="ARBA00023306"/>
    </source>
</evidence>
<dbReference type="Proteomes" id="UP000587760">
    <property type="component" value="Unassembled WGS sequence"/>
</dbReference>
<dbReference type="SMART" id="SM00388">
    <property type="entry name" value="HisKA"/>
    <property type="match status" value="1"/>
</dbReference>
<evidence type="ECO:0000313" key="18">
    <source>
        <dbReference type="EMBL" id="MBB6481727.1"/>
    </source>
</evidence>
<feature type="domain" description="Response regulatory" evidence="16">
    <location>
        <begin position="717"/>
        <end position="833"/>
    </location>
</feature>
<feature type="modified residue" description="4-aspartylphosphate" evidence="12">
    <location>
        <position position="766"/>
    </location>
</feature>
<dbReference type="InterPro" id="IPR035965">
    <property type="entry name" value="PAS-like_dom_sf"/>
</dbReference>
<feature type="coiled-coil region" evidence="13">
    <location>
        <begin position="451"/>
        <end position="478"/>
    </location>
</feature>
<dbReference type="InterPro" id="IPR004358">
    <property type="entry name" value="Sig_transdc_His_kin-like_C"/>
</dbReference>
<evidence type="ECO:0000256" key="6">
    <source>
        <dbReference type="ARBA" id="ARBA00022741"/>
    </source>
</evidence>
<dbReference type="InterPro" id="IPR011006">
    <property type="entry name" value="CheY-like_superfamily"/>
</dbReference>
<feature type="transmembrane region" description="Helical" evidence="14">
    <location>
        <begin position="194"/>
        <end position="219"/>
    </location>
</feature>
<feature type="transmembrane region" description="Helical" evidence="14">
    <location>
        <begin position="61"/>
        <end position="82"/>
    </location>
</feature>
<keyword evidence="9" id="KW-0902">Two-component regulatory system</keyword>
<dbReference type="PANTHER" id="PTHR43047">
    <property type="entry name" value="TWO-COMPONENT HISTIDINE PROTEIN KINASE"/>
    <property type="match status" value="1"/>
</dbReference>
<evidence type="ECO:0000259" key="15">
    <source>
        <dbReference type="PROSITE" id="PS50109"/>
    </source>
</evidence>
<evidence type="ECO:0000256" key="13">
    <source>
        <dbReference type="SAM" id="Coils"/>
    </source>
</evidence>
<dbReference type="FunFam" id="1.10.287.130:FF:000038">
    <property type="entry name" value="Sensory transduction histidine kinase"/>
    <property type="match status" value="1"/>
</dbReference>
<comment type="subcellular location">
    <subcellularLocation>
        <location evidence="2">Membrane</location>
    </subcellularLocation>
</comment>
<dbReference type="EC" id="2.7.13.3" evidence="3"/>
<keyword evidence="4 12" id="KW-0597">Phosphoprotein</keyword>
<keyword evidence="10 14" id="KW-0472">Membrane</keyword>
<feature type="transmembrane region" description="Helical" evidence="14">
    <location>
        <begin position="143"/>
        <end position="165"/>
    </location>
</feature>
<keyword evidence="14" id="KW-1133">Transmembrane helix</keyword>
<dbReference type="NCBIfam" id="TIGR00229">
    <property type="entry name" value="sensory_box"/>
    <property type="match status" value="1"/>
</dbReference>
<feature type="coiled-coil region" evidence="13">
    <location>
        <begin position="282"/>
        <end position="309"/>
    </location>
</feature>
<dbReference type="InterPro" id="IPR036890">
    <property type="entry name" value="HATPase_C_sf"/>
</dbReference>
<dbReference type="InterPro" id="IPR001789">
    <property type="entry name" value="Sig_transdc_resp-reg_receiver"/>
</dbReference>
<dbReference type="GO" id="GO:0005886">
    <property type="term" value="C:plasma membrane"/>
    <property type="evidence" value="ECO:0007669"/>
    <property type="project" value="TreeGrafter"/>
</dbReference>
<dbReference type="InterPro" id="IPR036097">
    <property type="entry name" value="HisK_dim/P_sf"/>
</dbReference>
<organism evidence="18 19">
    <name type="scientific">Spirochaeta isovalerica</name>
    <dbReference type="NCBI Taxonomy" id="150"/>
    <lineage>
        <taxon>Bacteria</taxon>
        <taxon>Pseudomonadati</taxon>
        <taxon>Spirochaetota</taxon>
        <taxon>Spirochaetia</taxon>
        <taxon>Spirochaetales</taxon>
        <taxon>Spirochaetaceae</taxon>
        <taxon>Spirochaeta</taxon>
    </lineage>
</organism>
<dbReference type="PROSITE" id="PS50109">
    <property type="entry name" value="HIS_KIN"/>
    <property type="match status" value="1"/>
</dbReference>
<dbReference type="Gene3D" id="3.30.565.10">
    <property type="entry name" value="Histidine kinase-like ATPase, C-terminal domain"/>
    <property type="match status" value="1"/>
</dbReference>
<evidence type="ECO:0000256" key="4">
    <source>
        <dbReference type="ARBA" id="ARBA00022553"/>
    </source>
</evidence>
<dbReference type="Pfam" id="PF00512">
    <property type="entry name" value="HisKA"/>
    <property type="match status" value="1"/>
</dbReference>
<evidence type="ECO:0000256" key="12">
    <source>
        <dbReference type="PROSITE-ProRule" id="PRU00169"/>
    </source>
</evidence>
<dbReference type="Pfam" id="PF00989">
    <property type="entry name" value="PAS"/>
    <property type="match status" value="1"/>
</dbReference>
<dbReference type="CDD" id="cd00082">
    <property type="entry name" value="HisKA"/>
    <property type="match status" value="1"/>
</dbReference>
<dbReference type="Gene3D" id="3.30.450.20">
    <property type="entry name" value="PAS domain"/>
    <property type="match status" value="1"/>
</dbReference>
<dbReference type="AlphaFoldDB" id="A0A841REU3"/>
<evidence type="ECO:0000256" key="10">
    <source>
        <dbReference type="ARBA" id="ARBA00023136"/>
    </source>
</evidence>
<dbReference type="InterPro" id="IPR013767">
    <property type="entry name" value="PAS_fold"/>
</dbReference>
<keyword evidence="19" id="KW-1185">Reference proteome</keyword>
<keyword evidence="8" id="KW-0067">ATP-binding</keyword>
<dbReference type="PANTHER" id="PTHR43047:SF72">
    <property type="entry name" value="OSMOSENSING HISTIDINE PROTEIN KINASE SLN1"/>
    <property type="match status" value="1"/>
</dbReference>
<dbReference type="GO" id="GO:0000155">
    <property type="term" value="F:phosphorelay sensor kinase activity"/>
    <property type="evidence" value="ECO:0007669"/>
    <property type="project" value="InterPro"/>
</dbReference>
<dbReference type="Pfam" id="PF02518">
    <property type="entry name" value="HATPase_c"/>
    <property type="match status" value="1"/>
</dbReference>
<feature type="transmembrane region" description="Helical" evidence="14">
    <location>
        <begin position="103"/>
        <end position="123"/>
    </location>
</feature>
<dbReference type="RefSeq" id="WP_184747960.1">
    <property type="nucleotide sequence ID" value="NZ_JACHGJ010000007.1"/>
</dbReference>
<dbReference type="FunFam" id="3.30.565.10:FF:000010">
    <property type="entry name" value="Sensor histidine kinase RcsC"/>
    <property type="match status" value="1"/>
</dbReference>
<dbReference type="EMBL" id="JACHGJ010000007">
    <property type="protein sequence ID" value="MBB6481727.1"/>
    <property type="molecule type" value="Genomic_DNA"/>
</dbReference>
<evidence type="ECO:0000313" key="19">
    <source>
        <dbReference type="Proteomes" id="UP000587760"/>
    </source>
</evidence>
<dbReference type="CDD" id="cd16922">
    <property type="entry name" value="HATPase_EvgS-ArcB-TorS-like"/>
    <property type="match status" value="1"/>
</dbReference>
<comment type="caution">
    <text evidence="18">The sequence shown here is derived from an EMBL/GenBank/DDBJ whole genome shotgun (WGS) entry which is preliminary data.</text>
</comment>
<dbReference type="SUPFAM" id="SSF55785">
    <property type="entry name" value="PYP-like sensor domain (PAS domain)"/>
    <property type="match status" value="1"/>
</dbReference>
<evidence type="ECO:0000259" key="16">
    <source>
        <dbReference type="PROSITE" id="PS50110"/>
    </source>
</evidence>
<evidence type="ECO:0000256" key="9">
    <source>
        <dbReference type="ARBA" id="ARBA00023012"/>
    </source>
</evidence>
<dbReference type="PROSITE" id="PS50110">
    <property type="entry name" value="RESPONSE_REGULATORY"/>
    <property type="match status" value="1"/>
</dbReference>
<dbReference type="Pfam" id="PF00072">
    <property type="entry name" value="Response_reg"/>
    <property type="match status" value="1"/>
</dbReference>
<dbReference type="InterPro" id="IPR000014">
    <property type="entry name" value="PAS"/>
</dbReference>
<protein>
    <recommendedName>
        <fullName evidence="3">histidine kinase</fullName>
        <ecNumber evidence="3">2.7.13.3</ecNumber>
    </recommendedName>
</protein>
<dbReference type="InterPro" id="IPR003661">
    <property type="entry name" value="HisK_dim/P_dom"/>
</dbReference>
<dbReference type="InterPro" id="IPR003594">
    <property type="entry name" value="HATPase_dom"/>
</dbReference>
<evidence type="ECO:0000256" key="1">
    <source>
        <dbReference type="ARBA" id="ARBA00000085"/>
    </source>
</evidence>
<reference evidence="18 19" key="1">
    <citation type="submission" date="2020-08" db="EMBL/GenBank/DDBJ databases">
        <title>Genomic Encyclopedia of Type Strains, Phase IV (KMG-IV): sequencing the most valuable type-strain genomes for metagenomic binning, comparative biology and taxonomic classification.</title>
        <authorList>
            <person name="Goeker M."/>
        </authorList>
    </citation>
    <scope>NUCLEOTIDE SEQUENCE [LARGE SCALE GENOMIC DNA]</scope>
    <source>
        <strain evidence="18 19">DSM 2461</strain>
    </source>
</reference>
<dbReference type="GO" id="GO:0005524">
    <property type="term" value="F:ATP binding"/>
    <property type="evidence" value="ECO:0007669"/>
    <property type="project" value="UniProtKB-KW"/>
</dbReference>
<comment type="catalytic activity">
    <reaction evidence="1">
        <text>ATP + protein L-histidine = ADP + protein N-phospho-L-histidine.</text>
        <dbReference type="EC" id="2.7.13.3"/>
    </reaction>
</comment>
<evidence type="ECO:0000256" key="5">
    <source>
        <dbReference type="ARBA" id="ARBA00022679"/>
    </source>
</evidence>
<name>A0A841REU3_9SPIO</name>
<dbReference type="PRINTS" id="PR00344">
    <property type="entry name" value="BCTRLSENSOR"/>
</dbReference>
<dbReference type="SUPFAM" id="SSF55874">
    <property type="entry name" value="ATPase domain of HSP90 chaperone/DNA topoisomerase II/histidine kinase"/>
    <property type="match status" value="1"/>
</dbReference>
<evidence type="ECO:0000256" key="3">
    <source>
        <dbReference type="ARBA" id="ARBA00012438"/>
    </source>
</evidence>
<dbReference type="PROSITE" id="PS50112">
    <property type="entry name" value="PAS"/>
    <property type="match status" value="1"/>
</dbReference>
<keyword evidence="5" id="KW-0808">Transferase</keyword>
<keyword evidence="11" id="KW-0131">Cell cycle</keyword>
<dbReference type="Gene3D" id="1.10.287.130">
    <property type="match status" value="1"/>
</dbReference>
<dbReference type="CDD" id="cd00130">
    <property type="entry name" value="PAS"/>
    <property type="match status" value="1"/>
</dbReference>
<dbReference type="SMART" id="SM00448">
    <property type="entry name" value="REC"/>
    <property type="match status" value="1"/>
</dbReference>
<sequence length="930" mass="104817">MPRHKKIRRNRSRFLVFNVLKMTFFIPLTILFLTGLDGPAMRDALERSFDSFSGRATGGTLWMLLLLFNILIYFFLKPVFLFNRECRHTAAPDRFMRKKAAIIYNWLLPFVIFLSIAFFLTGAGLQYGNMIGSMKDSGTTVPFLVRILESVSTGFFTGVILYLNLENLLFPAKKLIFTDQCEVHQKYSSFYTKLILSMTAIVFFLFFQIFNSLASFYLIGSAENIDLISQDKFWEGADLFRMTGEHEGLQDLIRVLFAKIILFCFYVFHILRQIKKTFKNPLDTVREKLEALNTDVPELSRQIDIVNNDEFSAIYSEINKLIDKQNLLLKSSEEKLEKIVEYAADPIISFHENGEIHVFNPAAEEFFGYGADEMTDVNMIDLIALPDSVRETCRTDSKSFTDYIINRDRKIKRFTGVHKSGKALPFEANVSISETSHGLHFTAIIRDVAGQIEFEETLKEARVQAENANRMKSEFLANMSHELRTPLNAVLGFTQLLSTDKNLTDGQLEKINTISRSGEHLLALINDILDISKIESGKTEVHETVFDLNRFVEDLKDMFILKCKSKGLSFYVEYAGDIPPYVIGDLGKLRQIMINIIGNAVKFTSEGGISILVGEEKGRIRFSVNDTGKGIPSEEIGRILQPFMQSSNVDHEGGTGLGLAITNSFINLLGGKLDIQSEAGSGSTFSFDLPLKVSEEAPEEEVSLGKVLAVKGNRVVKALIVDDKVNNRLILKTMLENVGFITMEAQNGQEAVERTVEFDPAMIFMDIKMPVMDGYEAVGIIKNTEQGKKITIFALTASAFRHDEQKIFQSGFDGFLPKPFKLESLYKIIADKTDVDFEYDKAAPGEAVKQADPDKLDFDRIAGLLTEEELQALDDIILINDFTALKKQASAFADRDGLADLVAILIRYADNFNDAGLENLIEEIRNRKNG</sequence>
<dbReference type="SMART" id="SM00387">
    <property type="entry name" value="HATPase_c"/>
    <property type="match status" value="1"/>
</dbReference>
<evidence type="ECO:0000256" key="2">
    <source>
        <dbReference type="ARBA" id="ARBA00004370"/>
    </source>
</evidence>
<keyword evidence="7" id="KW-0418">Kinase</keyword>
<keyword evidence="13" id="KW-0175">Coiled coil</keyword>
<dbReference type="Gene3D" id="3.40.50.2300">
    <property type="match status" value="1"/>
</dbReference>
<feature type="domain" description="Histidine kinase" evidence="15">
    <location>
        <begin position="478"/>
        <end position="693"/>
    </location>
</feature>
<proteinExistence type="predicted"/>